<gene>
    <name evidence="1" type="ORF">C5S46_07110</name>
</gene>
<name>A0AC61S9P8_9EURY</name>
<dbReference type="Proteomes" id="UP000315423">
    <property type="component" value="Unassembled WGS sequence"/>
</dbReference>
<sequence length="159" mass="17668">MYEKDQYKAIAVALLLVLIITVLISPPGILLQRGVIVDRTSAFQDSKICYNCAGWSAVNETQVEVTLNASIWAASGSYAGENDATILINELPFENEGRYKLIKYFYIKELIFVSSPDDITIVRAKTVVDDPDDANHKIDEFYSEILPYLFVSISGGGIH</sequence>
<protein>
    <submittedName>
        <fullName evidence="1">Uncharacterized protein</fullName>
    </submittedName>
</protein>
<proteinExistence type="predicted"/>
<dbReference type="EMBL" id="QYBA01000243">
    <property type="protein sequence ID" value="TKY91194.1"/>
    <property type="molecule type" value="Genomic_DNA"/>
</dbReference>
<reference evidence="1" key="1">
    <citation type="submission" date="2018-09" db="EMBL/GenBank/DDBJ databases">
        <title>A genomic encyclopedia of anaerobic methanotrophic archaea.</title>
        <authorList>
            <person name="Skennerton C.T."/>
            <person name="Chadwick G.L."/>
            <person name="Laso-Perez R."/>
            <person name="Leu A.O."/>
            <person name="Speth D.R."/>
            <person name="Yu H."/>
            <person name="Morgan-Lang C."/>
            <person name="Hatzenpichler R."/>
            <person name="Goudeau D."/>
            <person name="Malmstrom R."/>
            <person name="Woyke T."/>
            <person name="Hallam S."/>
            <person name="Tyson G.W."/>
            <person name="Wegener G."/>
            <person name="Boetius A."/>
            <person name="Orphan V.J."/>
        </authorList>
    </citation>
    <scope>NUCLEOTIDE SEQUENCE</scope>
    <source>
        <strain evidence="1">CONS3730D10UFb2</strain>
    </source>
</reference>
<organism evidence="1 2">
    <name type="scientific">Candidatus Methanomarinus sp</name>
    <dbReference type="NCBI Taxonomy" id="3386244"/>
    <lineage>
        <taxon>Archaea</taxon>
        <taxon>Methanobacteriati</taxon>
        <taxon>Methanobacteriota</taxon>
        <taxon>Stenosarchaea group</taxon>
        <taxon>Methanomicrobia</taxon>
        <taxon>Methanosarcinales</taxon>
        <taxon>ANME-2 cluster</taxon>
        <taxon>Candidatus Methanocomedenaceae</taxon>
        <taxon>Candidatus Methanomarinus</taxon>
    </lineage>
</organism>
<evidence type="ECO:0000313" key="1">
    <source>
        <dbReference type="EMBL" id="TKY91194.1"/>
    </source>
</evidence>
<comment type="caution">
    <text evidence="1">The sequence shown here is derived from an EMBL/GenBank/DDBJ whole genome shotgun (WGS) entry which is preliminary data.</text>
</comment>
<evidence type="ECO:0000313" key="2">
    <source>
        <dbReference type="Proteomes" id="UP000315423"/>
    </source>
</evidence>
<accession>A0AC61S9P8</accession>